<sequence>MGGDKRETTANQQGMNDVGGGGSSLSRSGLTDRFLTGSAVRERFLNFRFPHPSRAVTLAGSRSNRFNRPVRSGFRTLVSTFKHQLDRDYGRFTVKSVRPIGSIQAIGLIHRQAMLSSLIQTFGPKITSSVSAIYFTLSRAKPSEPSTGAGRLRIWVSNGAKTPDPLNFQKGGSS</sequence>
<evidence type="ECO:0000313" key="2">
    <source>
        <dbReference type="EMBL" id="MED6208559.1"/>
    </source>
</evidence>
<dbReference type="EMBL" id="JASCZI010241944">
    <property type="protein sequence ID" value="MED6208559.1"/>
    <property type="molecule type" value="Genomic_DNA"/>
</dbReference>
<proteinExistence type="predicted"/>
<comment type="caution">
    <text evidence="2">The sequence shown here is derived from an EMBL/GenBank/DDBJ whole genome shotgun (WGS) entry which is preliminary data.</text>
</comment>
<dbReference type="Proteomes" id="UP001341840">
    <property type="component" value="Unassembled WGS sequence"/>
</dbReference>
<accession>A0ABU6YGZ6</accession>
<keyword evidence="3" id="KW-1185">Reference proteome</keyword>
<protein>
    <recommendedName>
        <fullName evidence="4">Ribosomal protein S3</fullName>
    </recommendedName>
</protein>
<evidence type="ECO:0000256" key="1">
    <source>
        <dbReference type="SAM" id="MobiDB-lite"/>
    </source>
</evidence>
<name>A0ABU6YGZ6_9FABA</name>
<reference evidence="2 3" key="1">
    <citation type="journal article" date="2023" name="Plants (Basel)">
        <title>Bridging the Gap: Combining Genomics and Transcriptomics Approaches to Understand Stylosanthes scabra, an Orphan Legume from the Brazilian Caatinga.</title>
        <authorList>
            <person name="Ferreira-Neto J.R.C."/>
            <person name="da Silva M.D."/>
            <person name="Binneck E."/>
            <person name="de Melo N.F."/>
            <person name="da Silva R.H."/>
            <person name="de Melo A.L.T.M."/>
            <person name="Pandolfi V."/>
            <person name="Bustamante F.O."/>
            <person name="Brasileiro-Vidal A.C."/>
            <person name="Benko-Iseppon A.M."/>
        </authorList>
    </citation>
    <scope>NUCLEOTIDE SEQUENCE [LARGE SCALE GENOMIC DNA]</scope>
    <source>
        <tissue evidence="2">Leaves</tissue>
    </source>
</reference>
<feature type="region of interest" description="Disordered" evidence="1">
    <location>
        <begin position="1"/>
        <end position="25"/>
    </location>
</feature>
<evidence type="ECO:0000313" key="3">
    <source>
        <dbReference type="Proteomes" id="UP001341840"/>
    </source>
</evidence>
<evidence type="ECO:0008006" key="4">
    <source>
        <dbReference type="Google" id="ProtNLM"/>
    </source>
</evidence>
<organism evidence="2 3">
    <name type="scientific">Stylosanthes scabra</name>
    <dbReference type="NCBI Taxonomy" id="79078"/>
    <lineage>
        <taxon>Eukaryota</taxon>
        <taxon>Viridiplantae</taxon>
        <taxon>Streptophyta</taxon>
        <taxon>Embryophyta</taxon>
        <taxon>Tracheophyta</taxon>
        <taxon>Spermatophyta</taxon>
        <taxon>Magnoliopsida</taxon>
        <taxon>eudicotyledons</taxon>
        <taxon>Gunneridae</taxon>
        <taxon>Pentapetalae</taxon>
        <taxon>rosids</taxon>
        <taxon>fabids</taxon>
        <taxon>Fabales</taxon>
        <taxon>Fabaceae</taxon>
        <taxon>Papilionoideae</taxon>
        <taxon>50 kb inversion clade</taxon>
        <taxon>dalbergioids sensu lato</taxon>
        <taxon>Dalbergieae</taxon>
        <taxon>Pterocarpus clade</taxon>
        <taxon>Stylosanthes</taxon>
    </lineage>
</organism>
<gene>
    <name evidence="2" type="ORF">PIB30_046360</name>
</gene>